<keyword evidence="5 8" id="KW-1015">Disulfide bond</keyword>
<sequence length="157" mass="17413">MERRIFAISLFLVAFFAPGILAGVCNMTGLWRNDLGSVLNLNEIENYKLKGKFLTAVEAAKGEAGSDRRARVIGIKNNGKEPTFSMSVAWDGGSITSWVGQCLMLEDGQQILRTTWLLRSPATNLLEDWKSTRIGQDTFRQINGDIPQGIHQKSVNL</sequence>
<evidence type="ECO:0000256" key="6">
    <source>
        <dbReference type="ARBA" id="ARBA00023180"/>
    </source>
</evidence>
<feature type="disulfide bond" evidence="8">
    <location>
        <begin position="25"/>
        <end position="102"/>
    </location>
</feature>
<dbReference type="GO" id="GO:0005576">
    <property type="term" value="C:extracellular region"/>
    <property type="evidence" value="ECO:0007669"/>
    <property type="project" value="UniProtKB-SubCell"/>
</dbReference>
<dbReference type="Pfam" id="PF01382">
    <property type="entry name" value="Avidin"/>
    <property type="match status" value="1"/>
</dbReference>
<comment type="subcellular location">
    <subcellularLocation>
        <location evidence="1">Secreted</location>
    </subcellularLocation>
</comment>
<keyword evidence="4 9" id="KW-0732">Signal</keyword>
<dbReference type="Proteomes" id="UP000287033">
    <property type="component" value="Unassembled WGS sequence"/>
</dbReference>
<keyword evidence="11" id="KW-1185">Reference proteome</keyword>
<keyword evidence="3" id="KW-0964">Secreted</keyword>
<comment type="caution">
    <text evidence="10">The sequence shown here is derived from an EMBL/GenBank/DDBJ whole genome shotgun (WGS) entry which is preliminary data.</text>
</comment>
<organism evidence="10 11">
    <name type="scientific">Chiloscyllium punctatum</name>
    <name type="common">Brownbanded bambooshark</name>
    <name type="synonym">Hemiscyllium punctatum</name>
    <dbReference type="NCBI Taxonomy" id="137246"/>
    <lineage>
        <taxon>Eukaryota</taxon>
        <taxon>Metazoa</taxon>
        <taxon>Chordata</taxon>
        <taxon>Craniata</taxon>
        <taxon>Vertebrata</taxon>
        <taxon>Chondrichthyes</taxon>
        <taxon>Elasmobranchii</taxon>
        <taxon>Galeomorphii</taxon>
        <taxon>Galeoidea</taxon>
        <taxon>Orectolobiformes</taxon>
        <taxon>Hemiscylliidae</taxon>
        <taxon>Chiloscyllium</taxon>
    </lineage>
</organism>
<keyword evidence="6" id="KW-0325">Glycoprotein</keyword>
<evidence type="ECO:0000256" key="5">
    <source>
        <dbReference type="ARBA" id="ARBA00023157"/>
    </source>
</evidence>
<dbReference type="PANTHER" id="PTHR34399">
    <property type="entry name" value="AVIDIN-RELATED"/>
    <property type="match status" value="1"/>
</dbReference>
<dbReference type="PANTHER" id="PTHR34399:SF3">
    <property type="entry name" value="AVID PROTEIN-RELATED"/>
    <property type="match status" value="1"/>
</dbReference>
<feature type="chain" id="PRO_5019141175" description="Avidin" evidence="9">
    <location>
        <begin position="23"/>
        <end position="157"/>
    </location>
</feature>
<evidence type="ECO:0000256" key="9">
    <source>
        <dbReference type="SAM" id="SignalP"/>
    </source>
</evidence>
<keyword evidence="7" id="KW-0092">Biotin</keyword>
<evidence type="ECO:0000256" key="1">
    <source>
        <dbReference type="ARBA" id="ARBA00004613"/>
    </source>
</evidence>
<dbReference type="SUPFAM" id="SSF50876">
    <property type="entry name" value="Avidin/streptavidin"/>
    <property type="match status" value="1"/>
</dbReference>
<evidence type="ECO:0000313" key="11">
    <source>
        <dbReference type="Proteomes" id="UP000287033"/>
    </source>
</evidence>
<dbReference type="InterPro" id="IPR005468">
    <property type="entry name" value="Avidin/str"/>
</dbReference>
<evidence type="ECO:0000256" key="2">
    <source>
        <dbReference type="ARBA" id="ARBA00006297"/>
    </source>
</evidence>
<evidence type="ECO:0000313" key="10">
    <source>
        <dbReference type="EMBL" id="GCC31540.1"/>
    </source>
</evidence>
<gene>
    <name evidence="10" type="ORF">chiPu_0009999</name>
</gene>
<dbReference type="InterPro" id="IPR036896">
    <property type="entry name" value="Avidin-like_sf"/>
</dbReference>
<reference evidence="10 11" key="1">
    <citation type="journal article" date="2018" name="Nat. Ecol. Evol.">
        <title>Shark genomes provide insights into elasmobranch evolution and the origin of vertebrates.</title>
        <authorList>
            <person name="Hara Y"/>
            <person name="Yamaguchi K"/>
            <person name="Onimaru K"/>
            <person name="Kadota M"/>
            <person name="Koyanagi M"/>
            <person name="Keeley SD"/>
            <person name="Tatsumi K"/>
            <person name="Tanaka K"/>
            <person name="Motone F"/>
            <person name="Kageyama Y"/>
            <person name="Nozu R"/>
            <person name="Adachi N"/>
            <person name="Nishimura O"/>
            <person name="Nakagawa R"/>
            <person name="Tanegashima C"/>
            <person name="Kiyatake I"/>
            <person name="Matsumoto R"/>
            <person name="Murakumo K"/>
            <person name="Nishida K"/>
            <person name="Terakita A"/>
            <person name="Kuratani S"/>
            <person name="Sato K"/>
            <person name="Hyodo S Kuraku.S."/>
        </authorList>
    </citation>
    <scope>NUCLEOTIDE SEQUENCE [LARGE SCALE GENOMIC DNA]</scope>
</reference>
<dbReference type="AlphaFoldDB" id="A0A401SMD1"/>
<evidence type="ECO:0000256" key="4">
    <source>
        <dbReference type="ARBA" id="ARBA00022729"/>
    </source>
</evidence>
<evidence type="ECO:0000256" key="7">
    <source>
        <dbReference type="ARBA" id="ARBA00023267"/>
    </source>
</evidence>
<dbReference type="EMBL" id="BEZZ01000371">
    <property type="protein sequence ID" value="GCC31540.1"/>
    <property type="molecule type" value="Genomic_DNA"/>
</dbReference>
<accession>A0A401SMD1</accession>
<protein>
    <recommendedName>
        <fullName evidence="12">Avidin</fullName>
    </recommendedName>
</protein>
<evidence type="ECO:0000256" key="3">
    <source>
        <dbReference type="ARBA" id="ARBA00022525"/>
    </source>
</evidence>
<dbReference type="InterPro" id="IPR051764">
    <property type="entry name" value="Avidin/Streptavidin-rel"/>
</dbReference>
<dbReference type="PROSITE" id="PS51326">
    <property type="entry name" value="AVIDIN_2"/>
    <property type="match status" value="1"/>
</dbReference>
<dbReference type="OMA" id="TWAGQCF"/>
<proteinExistence type="inferred from homology"/>
<dbReference type="PRINTS" id="PR00709">
    <property type="entry name" value="AVIDIN"/>
</dbReference>
<evidence type="ECO:0008006" key="12">
    <source>
        <dbReference type="Google" id="ProtNLM"/>
    </source>
</evidence>
<dbReference type="InterPro" id="IPR005469">
    <property type="entry name" value="Avidin"/>
</dbReference>
<dbReference type="Gene3D" id="2.40.128.30">
    <property type="entry name" value="Avidin-like"/>
    <property type="match status" value="1"/>
</dbReference>
<dbReference type="OrthoDB" id="2821340at2759"/>
<name>A0A401SMD1_CHIPU</name>
<comment type="similarity">
    <text evidence="2">Belongs to the avidin/streptavidin family.</text>
</comment>
<evidence type="ECO:0000256" key="8">
    <source>
        <dbReference type="PIRSR" id="PIRSR605468-51"/>
    </source>
</evidence>
<dbReference type="GO" id="GO:0009374">
    <property type="term" value="F:biotin binding"/>
    <property type="evidence" value="ECO:0007669"/>
    <property type="project" value="InterPro"/>
</dbReference>
<feature type="signal peptide" evidence="9">
    <location>
        <begin position="1"/>
        <end position="22"/>
    </location>
</feature>